<proteinExistence type="predicted"/>
<dbReference type="Proteomes" id="UP000240739">
    <property type="component" value="Unassembled WGS sequence"/>
</dbReference>
<dbReference type="EMBL" id="PYYB01000001">
    <property type="protein sequence ID" value="PTL60213.1"/>
    <property type="molecule type" value="Genomic_DNA"/>
</dbReference>
<evidence type="ECO:0000313" key="3">
    <source>
        <dbReference type="Proteomes" id="UP000240739"/>
    </source>
</evidence>
<sequence length="79" mass="9331">MRMRQTIADLERQFFEEAEADRQRREALARSTEIRARRREVDRIHRNGKLRFVSLCLVLFATAALVTVAMFETLYLVMG</sequence>
<protein>
    <submittedName>
        <fullName evidence="2">Uncharacterized protein</fullName>
    </submittedName>
</protein>
<reference evidence="2 3" key="1">
    <citation type="submission" date="2018-03" db="EMBL/GenBank/DDBJ databases">
        <title>Aquarubrobacter algicola gen. nov., sp. nov., a novel actinobacterium isolated from shallow eutrophic lake during the end of cyanobacterial harmful algal blooms.</title>
        <authorList>
            <person name="Chun S.J."/>
        </authorList>
    </citation>
    <scope>NUCLEOTIDE SEQUENCE [LARGE SCALE GENOMIC DNA]</scope>
    <source>
        <strain evidence="2 3">Seoho-28</strain>
    </source>
</reference>
<comment type="caution">
    <text evidence="2">The sequence shown here is derived from an EMBL/GenBank/DDBJ whole genome shotgun (WGS) entry which is preliminary data.</text>
</comment>
<accession>A0A2T4ULS5</accession>
<dbReference type="AlphaFoldDB" id="A0A2T4ULS5"/>
<evidence type="ECO:0000256" key="1">
    <source>
        <dbReference type="SAM" id="Phobius"/>
    </source>
</evidence>
<keyword evidence="3" id="KW-1185">Reference proteome</keyword>
<keyword evidence="1" id="KW-1133">Transmembrane helix</keyword>
<evidence type="ECO:0000313" key="2">
    <source>
        <dbReference type="EMBL" id="PTL60213.1"/>
    </source>
</evidence>
<gene>
    <name evidence="2" type="ORF">C7Y72_11480</name>
</gene>
<name>A0A2T4ULS5_9ACTN</name>
<keyword evidence="1" id="KW-0472">Membrane</keyword>
<keyword evidence="1" id="KW-0812">Transmembrane</keyword>
<organism evidence="2 3">
    <name type="scientific">Paraconexibacter algicola</name>
    <dbReference type="NCBI Taxonomy" id="2133960"/>
    <lineage>
        <taxon>Bacteria</taxon>
        <taxon>Bacillati</taxon>
        <taxon>Actinomycetota</taxon>
        <taxon>Thermoleophilia</taxon>
        <taxon>Solirubrobacterales</taxon>
        <taxon>Paraconexibacteraceae</taxon>
        <taxon>Paraconexibacter</taxon>
    </lineage>
</organism>
<feature type="transmembrane region" description="Helical" evidence="1">
    <location>
        <begin position="52"/>
        <end position="78"/>
    </location>
</feature>